<sequence>MPWGEDIHRMINRSNKNCDFEESAALFKYPRAASGQNSKRQI</sequence>
<name>A0A1Q2MGJ3_9BACT</name>
<reference evidence="2" key="1">
    <citation type="submission" date="2017-02" db="EMBL/GenBank/DDBJ databases">
        <title>Comparative genomics and description of representatives of a novel lineage of planctomycetes thriving in anoxic sediments.</title>
        <authorList>
            <person name="Spring S."/>
            <person name="Bunk B."/>
            <person name="Sproer C."/>
        </authorList>
    </citation>
    <scope>NUCLEOTIDE SEQUENCE [LARGE SCALE GENOMIC DNA]</scope>
    <source>
        <strain evidence="2">SM-Chi-D1</strain>
    </source>
</reference>
<organism evidence="1 2">
    <name type="scientific">Limihaloglobus sulfuriphilus</name>
    <dbReference type="NCBI Taxonomy" id="1851148"/>
    <lineage>
        <taxon>Bacteria</taxon>
        <taxon>Pseudomonadati</taxon>
        <taxon>Planctomycetota</taxon>
        <taxon>Phycisphaerae</taxon>
        <taxon>Sedimentisphaerales</taxon>
        <taxon>Sedimentisphaeraceae</taxon>
        <taxon>Limihaloglobus</taxon>
    </lineage>
</organism>
<dbReference type="Proteomes" id="UP000188181">
    <property type="component" value="Chromosome"/>
</dbReference>
<protein>
    <submittedName>
        <fullName evidence="1">Uncharacterized protein</fullName>
    </submittedName>
</protein>
<accession>A0A1Q2MGJ3</accession>
<evidence type="ECO:0000313" key="2">
    <source>
        <dbReference type="Proteomes" id="UP000188181"/>
    </source>
</evidence>
<proteinExistence type="predicted"/>
<dbReference type="STRING" id="1851148.SMSP2_02179"/>
<dbReference type="KEGG" id="pbas:SMSP2_02179"/>
<dbReference type="EMBL" id="CP019646">
    <property type="protein sequence ID" value="AQQ71800.1"/>
    <property type="molecule type" value="Genomic_DNA"/>
</dbReference>
<keyword evidence="2" id="KW-1185">Reference proteome</keyword>
<evidence type="ECO:0000313" key="1">
    <source>
        <dbReference type="EMBL" id="AQQ71800.1"/>
    </source>
</evidence>
<gene>
    <name evidence="1" type="ORF">SMSP2_02179</name>
</gene>
<dbReference type="AlphaFoldDB" id="A0A1Q2MGJ3"/>